<dbReference type="EMBL" id="CP136511">
    <property type="protein sequence ID" value="WOD13796.1"/>
    <property type="molecule type" value="Genomic_DNA"/>
</dbReference>
<evidence type="ECO:0000259" key="2">
    <source>
        <dbReference type="Pfam" id="PF01425"/>
    </source>
</evidence>
<dbReference type="Proteomes" id="UP001302652">
    <property type="component" value="Chromosome 3"/>
</dbReference>
<feature type="domain" description="Amidase" evidence="2">
    <location>
        <begin position="26"/>
        <end position="415"/>
    </location>
</feature>
<name>A0ABZ0E958_9BURK</name>
<evidence type="ECO:0000313" key="4">
    <source>
        <dbReference type="Proteomes" id="UP001302652"/>
    </source>
</evidence>
<proteinExistence type="predicted"/>
<organism evidence="3 4">
    <name type="scientific">Paraburkholderia kirstenboschensis</name>
    <dbReference type="NCBI Taxonomy" id="1245436"/>
    <lineage>
        <taxon>Bacteria</taxon>
        <taxon>Pseudomonadati</taxon>
        <taxon>Pseudomonadota</taxon>
        <taxon>Betaproteobacteria</taxon>
        <taxon>Burkholderiales</taxon>
        <taxon>Burkholderiaceae</taxon>
        <taxon>Paraburkholderia</taxon>
    </lineage>
</organism>
<gene>
    <name evidence="3" type="ORF">RW095_07565</name>
</gene>
<feature type="region of interest" description="Disordered" evidence="1">
    <location>
        <begin position="128"/>
        <end position="154"/>
    </location>
</feature>
<dbReference type="InterPro" id="IPR036928">
    <property type="entry name" value="AS_sf"/>
</dbReference>
<reference evidence="3 4" key="1">
    <citation type="submission" date="2023-10" db="EMBL/GenBank/DDBJ databases">
        <title>Surface-active antibiotics is a multifunctional adaptation for post-fire microbes.</title>
        <authorList>
            <person name="Liu M.D."/>
            <person name="Du Y."/>
            <person name="Koupaei S.K."/>
            <person name="Kim N.R."/>
            <person name="Zhang W."/>
            <person name="Traxler M.F."/>
        </authorList>
    </citation>
    <scope>NUCLEOTIDE SEQUENCE [LARGE SCALE GENOMIC DNA]</scope>
    <source>
        <strain evidence="3 4">F3</strain>
    </source>
</reference>
<evidence type="ECO:0000313" key="3">
    <source>
        <dbReference type="EMBL" id="WOD13796.1"/>
    </source>
</evidence>
<evidence type="ECO:0000256" key="1">
    <source>
        <dbReference type="SAM" id="MobiDB-lite"/>
    </source>
</evidence>
<dbReference type="RefSeq" id="WP_317015463.1">
    <property type="nucleotide sequence ID" value="NZ_CP136511.1"/>
</dbReference>
<dbReference type="InterPro" id="IPR000120">
    <property type="entry name" value="Amidase"/>
</dbReference>
<accession>A0ABZ0E958</accession>
<dbReference type="Gene3D" id="3.90.1300.10">
    <property type="entry name" value="Amidase signature (AS) domain"/>
    <property type="match status" value="1"/>
</dbReference>
<dbReference type="PANTHER" id="PTHR11895">
    <property type="entry name" value="TRANSAMIDASE"/>
    <property type="match status" value="1"/>
</dbReference>
<protein>
    <submittedName>
        <fullName evidence="3">Amidase</fullName>
    </submittedName>
</protein>
<keyword evidence="4" id="KW-1185">Reference proteome</keyword>
<dbReference type="Pfam" id="PF01425">
    <property type="entry name" value="Amidase"/>
    <property type="match status" value="1"/>
</dbReference>
<dbReference type="SUPFAM" id="SSF75304">
    <property type="entry name" value="Amidase signature (AS) enzymes"/>
    <property type="match status" value="1"/>
</dbReference>
<dbReference type="PANTHER" id="PTHR11895:SF151">
    <property type="entry name" value="GLUTAMYL-TRNA(GLN) AMIDOTRANSFERASE SUBUNIT A"/>
    <property type="match status" value="1"/>
</dbReference>
<sequence length="430" mass="44173">MTDIPGLSVRELARQVAQRTLSAQAVARAYIQRIEAQEAVLHVWQYFDAAQALAQARGIDAAGGAAGPLAGVPVAVKDVMDTADMPSGYGSPIYAAHRPMVDAAAVAAVRAAGGIVLGKTVTTEFATFKPGPTVNPRSPRLNEPHTPGGSSSGSAAAVAAGMAPVAFGTQTAASIVRPASFCGIVGYKPTFGTLPTAGIKPLSPSLDTIGVLTRRVDDAAFFVGILTQREFVIEKAGSLRVGVCSTPYWDSATPASRQALGDAARLLEAAGATVADAVLPQACDNLADVQSAIMSYEASLAYVPEYRTRPNDLSEPFRAVLAAGASVGGARYAALQVQAEQGRHALAALFDRFDVLLAPSAPGEAPAGLASTGDPIFSRMWTLLGNPCVNVPVGTGRAGLPIGVTVIGPRWRDEVALSAAARLEHAVGAR</sequence>
<dbReference type="InterPro" id="IPR023631">
    <property type="entry name" value="Amidase_dom"/>
</dbReference>